<dbReference type="SFLD" id="SFLDS00003">
    <property type="entry name" value="Haloacid_Dehalogenase"/>
    <property type="match status" value="1"/>
</dbReference>
<gene>
    <name evidence="1" type="ORF">SAMN05518684_10796</name>
</gene>
<dbReference type="AlphaFoldDB" id="A0A1H9UC14"/>
<accession>A0A1H9UC14</accession>
<dbReference type="NCBIfam" id="TIGR01484">
    <property type="entry name" value="HAD-SF-IIB"/>
    <property type="match status" value="1"/>
</dbReference>
<dbReference type="OrthoDB" id="9810101at2"/>
<dbReference type="InterPro" id="IPR000150">
    <property type="entry name" value="Cof"/>
</dbReference>
<dbReference type="NCBIfam" id="TIGR00099">
    <property type="entry name" value="Cof-subfamily"/>
    <property type="match status" value="1"/>
</dbReference>
<dbReference type="Gene3D" id="3.30.1240.10">
    <property type="match status" value="1"/>
</dbReference>
<evidence type="ECO:0000313" key="1">
    <source>
        <dbReference type="EMBL" id="SES06633.1"/>
    </source>
</evidence>
<evidence type="ECO:0008006" key="3">
    <source>
        <dbReference type="Google" id="ProtNLM"/>
    </source>
</evidence>
<evidence type="ECO:0000313" key="2">
    <source>
        <dbReference type="Proteomes" id="UP000198571"/>
    </source>
</evidence>
<dbReference type="InterPro" id="IPR006379">
    <property type="entry name" value="HAD-SF_hydro_IIB"/>
</dbReference>
<dbReference type="Gene3D" id="3.40.50.1000">
    <property type="entry name" value="HAD superfamily/HAD-like"/>
    <property type="match status" value="1"/>
</dbReference>
<protein>
    <recommendedName>
        <fullName evidence="3">Cof subfamily of IIB subfamily of haloacid dehalogenase superfamily/HAD-superfamily hydrolase, subfamily IIB</fullName>
    </recommendedName>
</protein>
<dbReference type="GO" id="GO:0000287">
    <property type="term" value="F:magnesium ion binding"/>
    <property type="evidence" value="ECO:0007669"/>
    <property type="project" value="TreeGrafter"/>
</dbReference>
<dbReference type="InterPro" id="IPR036412">
    <property type="entry name" value="HAD-like_sf"/>
</dbReference>
<dbReference type="PANTHER" id="PTHR10000:SF55">
    <property type="entry name" value="5-AMINO-6-(5-PHOSPHO-D-RIBITYLAMINO)URACIL PHOSPHATASE YCSE"/>
    <property type="match status" value="1"/>
</dbReference>
<dbReference type="EMBL" id="FOGT01000007">
    <property type="protein sequence ID" value="SES06633.1"/>
    <property type="molecule type" value="Genomic_DNA"/>
</dbReference>
<dbReference type="InterPro" id="IPR023214">
    <property type="entry name" value="HAD_sf"/>
</dbReference>
<name>A0A1H9UC14_9BACI</name>
<dbReference type="SUPFAM" id="SSF56784">
    <property type="entry name" value="HAD-like"/>
    <property type="match status" value="1"/>
</dbReference>
<reference evidence="2" key="1">
    <citation type="submission" date="2016-10" db="EMBL/GenBank/DDBJ databases">
        <authorList>
            <person name="Varghese N."/>
            <person name="Submissions S."/>
        </authorList>
    </citation>
    <scope>NUCLEOTIDE SEQUENCE [LARGE SCALE GENOMIC DNA]</scope>
    <source>
        <strain evidence="2">S9</strain>
    </source>
</reference>
<dbReference type="PROSITE" id="PS01229">
    <property type="entry name" value="COF_2"/>
    <property type="match status" value="1"/>
</dbReference>
<dbReference type="PANTHER" id="PTHR10000">
    <property type="entry name" value="PHOSPHOSERINE PHOSPHATASE"/>
    <property type="match status" value="1"/>
</dbReference>
<dbReference type="STRING" id="1601833.SAMN05518684_10796"/>
<dbReference type="GO" id="GO:0016791">
    <property type="term" value="F:phosphatase activity"/>
    <property type="evidence" value="ECO:0007669"/>
    <property type="project" value="TreeGrafter"/>
</dbReference>
<sequence length="281" mass="31889">MIKAIALDMDGTLLDPHHDISEELIHLLTSFRENGVRLFLATGRTLKEVNDVLPEALTPDGIVGGNGMVIEANNQLLTEHEVETDLVNLLADDSRKLGLYYEIHPSEGTRFAYEKDKEILREEVDFPEDTTVEEHEAKSRKEAVKSKIHWIQTYPEAKILKIYFFSKSQDKIKQWKKHLEELKQDYQFSTSSSSQHNVEVMAGGVNKGTGVQQLLDYYGVDSEHLIAVGDANNDLPLLRLAGIPAVMKNGSDEVKKEINNITDYTNEENGLYHFLTQYKQD</sequence>
<dbReference type="SFLD" id="SFLDG01140">
    <property type="entry name" value="C2.B:_Phosphomannomutase_and_P"/>
    <property type="match status" value="1"/>
</dbReference>
<organism evidence="1 2">
    <name type="scientific">Salipaludibacillus aurantiacus</name>
    <dbReference type="NCBI Taxonomy" id="1601833"/>
    <lineage>
        <taxon>Bacteria</taxon>
        <taxon>Bacillati</taxon>
        <taxon>Bacillota</taxon>
        <taxon>Bacilli</taxon>
        <taxon>Bacillales</taxon>
        <taxon>Bacillaceae</taxon>
    </lineage>
</organism>
<dbReference type="GO" id="GO:0005829">
    <property type="term" value="C:cytosol"/>
    <property type="evidence" value="ECO:0007669"/>
    <property type="project" value="TreeGrafter"/>
</dbReference>
<keyword evidence="2" id="KW-1185">Reference proteome</keyword>
<proteinExistence type="predicted"/>
<dbReference type="Proteomes" id="UP000198571">
    <property type="component" value="Unassembled WGS sequence"/>
</dbReference>
<dbReference type="Pfam" id="PF08282">
    <property type="entry name" value="Hydrolase_3"/>
    <property type="match status" value="1"/>
</dbReference>
<dbReference type="RefSeq" id="WP_093051377.1">
    <property type="nucleotide sequence ID" value="NZ_FOGT01000007.1"/>
</dbReference>